<dbReference type="EMBL" id="QMIG01000001">
    <property type="protein sequence ID" value="RAW18889.1"/>
    <property type="molecule type" value="Genomic_DNA"/>
</dbReference>
<dbReference type="CDD" id="cd06550">
    <property type="entry name" value="TM_ABC_iron-siderophores_like"/>
    <property type="match status" value="2"/>
</dbReference>
<evidence type="ECO:0000313" key="10">
    <source>
        <dbReference type="EMBL" id="RAW18889.1"/>
    </source>
</evidence>
<dbReference type="GO" id="GO:0022857">
    <property type="term" value="F:transmembrane transporter activity"/>
    <property type="evidence" value="ECO:0007669"/>
    <property type="project" value="InterPro"/>
</dbReference>
<feature type="transmembrane region" description="Helical" evidence="9">
    <location>
        <begin position="219"/>
        <end position="240"/>
    </location>
</feature>
<dbReference type="SUPFAM" id="SSF81345">
    <property type="entry name" value="ABC transporter involved in vitamin B12 uptake, BtuC"/>
    <property type="match status" value="2"/>
</dbReference>
<feature type="transmembrane region" description="Helical" evidence="9">
    <location>
        <begin position="330"/>
        <end position="348"/>
    </location>
</feature>
<accession>A0A329R4E7</accession>
<feature type="transmembrane region" description="Helical" evidence="9">
    <location>
        <begin position="449"/>
        <end position="468"/>
    </location>
</feature>
<evidence type="ECO:0000313" key="11">
    <source>
        <dbReference type="Proteomes" id="UP000250462"/>
    </source>
</evidence>
<evidence type="ECO:0000256" key="1">
    <source>
        <dbReference type="ARBA" id="ARBA00004651"/>
    </source>
</evidence>
<dbReference type="Gene3D" id="1.10.3470.10">
    <property type="entry name" value="ABC transporter involved in vitamin B12 uptake, BtuC"/>
    <property type="match status" value="2"/>
</dbReference>
<comment type="subcellular location">
    <subcellularLocation>
        <location evidence="1">Cell membrane</location>
        <topology evidence="1">Multi-pass membrane protein</topology>
    </subcellularLocation>
</comment>
<evidence type="ECO:0000256" key="9">
    <source>
        <dbReference type="SAM" id="Phobius"/>
    </source>
</evidence>
<dbReference type="Proteomes" id="UP000250462">
    <property type="component" value="Unassembled WGS sequence"/>
</dbReference>
<sequence>MTPSRPSTTVAGSGAPDRTRQDGGVTRGLATLLIALGLFTGVVVLHVGQGSSGITGADLLRLLTGSADEHVADIFLGARLPRLLTGIVAGAALAGSGALAQAVTRNPLAAPETLGVNAGGYLAVVIVAALGVNMGAFASTGLATMGGLAAAVAVWGLAGRRGVVVGGRVLLAGAAVTMALMSVATLFLVWFERSTQGLYFWGNGSIAAIDFTRAMQMGLAVLVICGLLVFLIRALDLLALGDEAARALGGNVTSTKIAALIFAVLLAATAVTVAGPIAFVGVVAPVTVRMLGVHRHAWLLPSAMVFGAGLLLAADVVARSFLRSASTGELPAGVITAVVGAPVFIMLARRIRFGNVDDQAAVTAQRRIRPGVVAAVGLGLLVAALATGLKAGDVNVTWADIGDWIRGMDVSLVDRRFGRLAVAAVAGACLAVAGVAVQAVVHNPIAEPSIIGVTGGASVGAVASLMLAPQAPAWVLPMSALVGGVGAMIVLLLAAGTRTGDGRRRGDGQRGNGRPTRRWEAPLAGITLDPTRVVLVGIGVSAVSTAVVAVIAMQAQLAVNRALTWLAGSTYGRGLDDLRWLIVPAAVAAVLALLGRSLDLFAYGDDLPRALGLNLHQMRLAVLLCGAIMAAGAASVVGTVGFVGLVAPHTARALVGPSHRRLVPVAALFGAVLVVAADVVGRTVMAPREIPVGLVVALVGAPYLAWLLRRSGRRRV</sequence>
<dbReference type="Pfam" id="PF01032">
    <property type="entry name" value="FecCD"/>
    <property type="match status" value="3"/>
</dbReference>
<organism evidence="10 11">
    <name type="scientific">Phytoactinopolyspora halophila</name>
    <dbReference type="NCBI Taxonomy" id="1981511"/>
    <lineage>
        <taxon>Bacteria</taxon>
        <taxon>Bacillati</taxon>
        <taxon>Actinomycetota</taxon>
        <taxon>Actinomycetes</taxon>
        <taxon>Jiangellales</taxon>
        <taxon>Jiangellaceae</taxon>
        <taxon>Phytoactinopolyspora</taxon>
    </lineage>
</organism>
<dbReference type="GO" id="GO:0005886">
    <property type="term" value="C:plasma membrane"/>
    <property type="evidence" value="ECO:0007669"/>
    <property type="project" value="UniProtKB-SubCell"/>
</dbReference>
<feature type="transmembrane region" description="Helical" evidence="9">
    <location>
        <begin position="298"/>
        <end position="318"/>
    </location>
</feature>
<feature type="transmembrane region" description="Helical" evidence="9">
    <location>
        <begin position="417"/>
        <end position="437"/>
    </location>
</feature>
<feature type="transmembrane region" description="Helical" evidence="9">
    <location>
        <begin position="662"/>
        <end position="680"/>
    </location>
</feature>
<gene>
    <name evidence="10" type="ORF">DPM12_02240</name>
</gene>
<keyword evidence="3" id="KW-0813">Transport</keyword>
<evidence type="ECO:0000256" key="2">
    <source>
        <dbReference type="ARBA" id="ARBA00007935"/>
    </source>
</evidence>
<keyword evidence="4" id="KW-1003">Cell membrane</keyword>
<evidence type="ECO:0000256" key="6">
    <source>
        <dbReference type="ARBA" id="ARBA00022989"/>
    </source>
</evidence>
<feature type="transmembrane region" description="Helical" evidence="9">
    <location>
        <begin position="533"/>
        <end position="558"/>
    </location>
</feature>
<evidence type="ECO:0000256" key="7">
    <source>
        <dbReference type="ARBA" id="ARBA00023136"/>
    </source>
</evidence>
<feature type="compositionally biased region" description="Polar residues" evidence="8">
    <location>
        <begin position="1"/>
        <end position="11"/>
    </location>
</feature>
<reference evidence="10 11" key="1">
    <citation type="submission" date="2018-06" db="EMBL/GenBank/DDBJ databases">
        <title>Phytoactinopolyspora halophila sp. nov., a novel halophilic actinomycete isolated from a saline soil in China.</title>
        <authorList>
            <person name="Tang S.-K."/>
        </authorList>
    </citation>
    <scope>NUCLEOTIDE SEQUENCE [LARGE SCALE GENOMIC DNA]</scope>
    <source>
        <strain evidence="10 11">YIM 96934</strain>
    </source>
</reference>
<feature type="transmembrane region" description="Helical" evidence="9">
    <location>
        <begin position="368"/>
        <end position="389"/>
    </location>
</feature>
<feature type="transmembrane region" description="Helical" evidence="9">
    <location>
        <begin position="474"/>
        <end position="495"/>
    </location>
</feature>
<evidence type="ECO:0000256" key="8">
    <source>
        <dbReference type="SAM" id="MobiDB-lite"/>
    </source>
</evidence>
<dbReference type="PANTHER" id="PTHR30472">
    <property type="entry name" value="FERRIC ENTEROBACTIN TRANSPORT SYSTEM PERMEASE PROTEIN"/>
    <property type="match status" value="1"/>
</dbReference>
<keyword evidence="5 9" id="KW-0812">Transmembrane</keyword>
<feature type="transmembrane region" description="Helical" evidence="9">
    <location>
        <begin position="260"/>
        <end position="286"/>
    </location>
</feature>
<dbReference type="InterPro" id="IPR037294">
    <property type="entry name" value="ABC_BtuC-like"/>
</dbReference>
<feature type="transmembrane region" description="Helical" evidence="9">
    <location>
        <begin position="578"/>
        <end position="599"/>
    </location>
</feature>
<feature type="transmembrane region" description="Helical" evidence="9">
    <location>
        <begin position="169"/>
        <end position="190"/>
    </location>
</feature>
<name>A0A329R4E7_9ACTN</name>
<evidence type="ECO:0000256" key="4">
    <source>
        <dbReference type="ARBA" id="ARBA00022475"/>
    </source>
</evidence>
<feature type="transmembrane region" description="Helical" evidence="9">
    <location>
        <begin position="28"/>
        <end position="48"/>
    </location>
</feature>
<feature type="transmembrane region" description="Helical" evidence="9">
    <location>
        <begin position="114"/>
        <end position="132"/>
    </location>
</feature>
<evidence type="ECO:0000256" key="5">
    <source>
        <dbReference type="ARBA" id="ARBA00022692"/>
    </source>
</evidence>
<feature type="transmembrane region" description="Helical" evidence="9">
    <location>
        <begin position="138"/>
        <end position="157"/>
    </location>
</feature>
<feature type="region of interest" description="Disordered" evidence="8">
    <location>
        <begin position="1"/>
        <end position="23"/>
    </location>
</feature>
<dbReference type="PANTHER" id="PTHR30472:SF37">
    <property type="entry name" value="FE(3+) DICITRATE TRANSPORT SYSTEM PERMEASE PROTEIN FECD-RELATED"/>
    <property type="match status" value="1"/>
</dbReference>
<evidence type="ECO:0000256" key="3">
    <source>
        <dbReference type="ARBA" id="ARBA00022448"/>
    </source>
</evidence>
<feature type="transmembrane region" description="Helical" evidence="9">
    <location>
        <begin position="692"/>
        <end position="708"/>
    </location>
</feature>
<protein>
    <submittedName>
        <fullName evidence="10">Iron ABC transporter permease</fullName>
    </submittedName>
</protein>
<keyword evidence="11" id="KW-1185">Reference proteome</keyword>
<keyword evidence="7 9" id="KW-0472">Membrane</keyword>
<proteinExistence type="inferred from homology"/>
<keyword evidence="6 9" id="KW-1133">Transmembrane helix</keyword>
<comment type="caution">
    <text evidence="10">The sequence shown here is derived from an EMBL/GenBank/DDBJ whole genome shotgun (WGS) entry which is preliminary data.</text>
</comment>
<feature type="transmembrane region" description="Helical" evidence="9">
    <location>
        <begin position="620"/>
        <end position="642"/>
    </location>
</feature>
<dbReference type="InterPro" id="IPR000522">
    <property type="entry name" value="ABC_transptr_permease_BtuC"/>
</dbReference>
<dbReference type="AlphaFoldDB" id="A0A329R4E7"/>
<comment type="similarity">
    <text evidence="2">Belongs to the binding-protein-dependent transport system permease family. FecCD subfamily.</text>
</comment>
<dbReference type="GO" id="GO:0033214">
    <property type="term" value="P:siderophore-iron import into cell"/>
    <property type="evidence" value="ECO:0007669"/>
    <property type="project" value="TreeGrafter"/>
</dbReference>